<dbReference type="AlphaFoldDB" id="A0AAQ3UBE0"/>
<sequence>MVARRWFWKGWEQRVRCGDEDGGGDGDREERDSCWLVASLLPGVICKYGQWRTGDTNHTARLPGPCVSSDVSSCNTRHAQTVIHSPFYVVKYIAYDEKENRRVLRTTKQKGISGKKKFDKEERGRGCCCKFRTEDLGRMEKERTLDRKRNGGRYKTCNPCAKTP</sequence>
<accession>A0AAQ3UBE0</accession>
<dbReference type="EMBL" id="CP144751">
    <property type="protein sequence ID" value="WVZ86717.1"/>
    <property type="molecule type" value="Genomic_DNA"/>
</dbReference>
<organism evidence="1 2">
    <name type="scientific">Paspalum notatum var. saurae</name>
    <dbReference type="NCBI Taxonomy" id="547442"/>
    <lineage>
        <taxon>Eukaryota</taxon>
        <taxon>Viridiplantae</taxon>
        <taxon>Streptophyta</taxon>
        <taxon>Embryophyta</taxon>
        <taxon>Tracheophyta</taxon>
        <taxon>Spermatophyta</taxon>
        <taxon>Magnoliopsida</taxon>
        <taxon>Liliopsida</taxon>
        <taxon>Poales</taxon>
        <taxon>Poaceae</taxon>
        <taxon>PACMAD clade</taxon>
        <taxon>Panicoideae</taxon>
        <taxon>Andropogonodae</taxon>
        <taxon>Paspaleae</taxon>
        <taxon>Paspalinae</taxon>
        <taxon>Paspalum</taxon>
    </lineage>
</organism>
<dbReference type="Proteomes" id="UP001341281">
    <property type="component" value="Chromosome 07"/>
</dbReference>
<evidence type="ECO:0000313" key="2">
    <source>
        <dbReference type="Proteomes" id="UP001341281"/>
    </source>
</evidence>
<name>A0AAQ3UBE0_PASNO</name>
<proteinExistence type="predicted"/>
<protein>
    <submittedName>
        <fullName evidence="1">Uncharacterized protein</fullName>
    </submittedName>
</protein>
<evidence type="ECO:0000313" key="1">
    <source>
        <dbReference type="EMBL" id="WVZ86717.1"/>
    </source>
</evidence>
<gene>
    <name evidence="1" type="ORF">U9M48_033459</name>
</gene>
<reference evidence="1 2" key="1">
    <citation type="submission" date="2024-02" db="EMBL/GenBank/DDBJ databases">
        <title>High-quality chromosome-scale genome assembly of Pensacola bahiagrass (Paspalum notatum Flugge var. saurae).</title>
        <authorList>
            <person name="Vega J.M."/>
            <person name="Podio M."/>
            <person name="Orjuela J."/>
            <person name="Siena L.A."/>
            <person name="Pessino S.C."/>
            <person name="Combes M.C."/>
            <person name="Mariac C."/>
            <person name="Albertini E."/>
            <person name="Pupilli F."/>
            <person name="Ortiz J.P.A."/>
            <person name="Leblanc O."/>
        </authorList>
    </citation>
    <scope>NUCLEOTIDE SEQUENCE [LARGE SCALE GENOMIC DNA]</scope>
    <source>
        <strain evidence="1">R1</strain>
        <tissue evidence="1">Leaf</tissue>
    </source>
</reference>
<keyword evidence="2" id="KW-1185">Reference proteome</keyword>